<dbReference type="InterPro" id="IPR048466">
    <property type="entry name" value="DNA_pol3_delta-like_C"/>
</dbReference>
<dbReference type="GO" id="GO:0003677">
    <property type="term" value="F:DNA binding"/>
    <property type="evidence" value="ECO:0007669"/>
    <property type="project" value="InterPro"/>
</dbReference>
<keyword evidence="6" id="KW-0239">DNA-directed DNA polymerase</keyword>
<feature type="domain" description="DNA polymerase III delta subunit-like C-terminal" evidence="10">
    <location>
        <begin position="218"/>
        <end position="337"/>
    </location>
</feature>
<organism evidence="11 12">
    <name type="scientific">Candidatus Pseudoramibacter fermentans</name>
    <dbReference type="NCBI Taxonomy" id="2594427"/>
    <lineage>
        <taxon>Bacteria</taxon>
        <taxon>Bacillati</taxon>
        <taxon>Bacillota</taxon>
        <taxon>Clostridia</taxon>
        <taxon>Eubacteriales</taxon>
        <taxon>Eubacteriaceae</taxon>
        <taxon>Pseudoramibacter</taxon>
    </lineage>
</organism>
<dbReference type="Pfam" id="PF21694">
    <property type="entry name" value="DNA_pol3_delta_C"/>
    <property type="match status" value="1"/>
</dbReference>
<evidence type="ECO:0000256" key="3">
    <source>
        <dbReference type="ARBA" id="ARBA00022679"/>
    </source>
</evidence>
<dbReference type="InterPro" id="IPR027417">
    <property type="entry name" value="P-loop_NTPase"/>
</dbReference>
<sequence>MNYQQLLKNIKQNKLSPLYLFAGPEQYIADMMVGNLIKAAVSEGMHQLNVMSFSEKDTEISEIIEICRQLPMMSAYRVVVVREEVGLMRTSAKETVEAFSDYLASPEPTTILIVLDSKPDKRKKIYKQFIKNGELVNFEKLSLVELENWMAMRLKRENKTISSRALRHAIERSRYLQSENVNVEMMDHWTAQMIDFAGSESSVSIDTVEAVIPEAIDDNIFKMIDAAIGGETGQALQMLDLFYHQGESPFGVFGLMTGQIRTMTEVGMLSERRISVSQIAKQVKRPLFVVKKMAQRCRQMGLLPLKKMMITLADLDLSMKTGKIDPELAISLLMMRLSRQKK</sequence>
<name>A0A6L5GRR9_9FIRM</name>
<dbReference type="Pfam" id="PF06144">
    <property type="entry name" value="DNA_pol3_delta"/>
    <property type="match status" value="1"/>
</dbReference>
<dbReference type="NCBIfam" id="TIGR01128">
    <property type="entry name" value="holA"/>
    <property type="match status" value="1"/>
</dbReference>
<evidence type="ECO:0000259" key="10">
    <source>
        <dbReference type="Pfam" id="PF21694"/>
    </source>
</evidence>
<dbReference type="AlphaFoldDB" id="A0A6L5GRR9"/>
<comment type="catalytic activity">
    <reaction evidence="8">
        <text>DNA(n) + a 2'-deoxyribonucleoside 5'-triphosphate = DNA(n+1) + diphosphate</text>
        <dbReference type="Rhea" id="RHEA:22508"/>
        <dbReference type="Rhea" id="RHEA-COMP:17339"/>
        <dbReference type="Rhea" id="RHEA-COMP:17340"/>
        <dbReference type="ChEBI" id="CHEBI:33019"/>
        <dbReference type="ChEBI" id="CHEBI:61560"/>
        <dbReference type="ChEBI" id="CHEBI:173112"/>
        <dbReference type="EC" id="2.7.7.7"/>
    </reaction>
</comment>
<dbReference type="EC" id="2.7.7.7" evidence="1"/>
<gene>
    <name evidence="11" type="primary">holA</name>
    <name evidence="11" type="ORF">FRC53_06035</name>
</gene>
<keyword evidence="12" id="KW-1185">Reference proteome</keyword>
<keyword evidence="3 11" id="KW-0808">Transferase</keyword>
<evidence type="ECO:0000256" key="1">
    <source>
        <dbReference type="ARBA" id="ARBA00012417"/>
    </source>
</evidence>
<dbReference type="InterPro" id="IPR005790">
    <property type="entry name" value="DNA_polIII_delta"/>
</dbReference>
<dbReference type="Gene3D" id="1.20.272.10">
    <property type="match status" value="1"/>
</dbReference>
<dbReference type="GO" id="GO:0009360">
    <property type="term" value="C:DNA polymerase III complex"/>
    <property type="evidence" value="ECO:0007669"/>
    <property type="project" value="InterPro"/>
</dbReference>
<dbReference type="InterPro" id="IPR010372">
    <property type="entry name" value="DNA_pol3_delta_N"/>
</dbReference>
<dbReference type="EMBL" id="VOGB01000004">
    <property type="protein sequence ID" value="MQM72971.1"/>
    <property type="molecule type" value="Genomic_DNA"/>
</dbReference>
<comment type="similarity">
    <text evidence="7">Belongs to the DNA polymerase HolA subunit family.</text>
</comment>
<dbReference type="GO" id="GO:0003887">
    <property type="term" value="F:DNA-directed DNA polymerase activity"/>
    <property type="evidence" value="ECO:0007669"/>
    <property type="project" value="UniProtKB-KW"/>
</dbReference>
<evidence type="ECO:0000259" key="9">
    <source>
        <dbReference type="Pfam" id="PF06144"/>
    </source>
</evidence>
<evidence type="ECO:0000256" key="6">
    <source>
        <dbReference type="ARBA" id="ARBA00022932"/>
    </source>
</evidence>
<dbReference type="SUPFAM" id="SSF52540">
    <property type="entry name" value="P-loop containing nucleoside triphosphate hydrolases"/>
    <property type="match status" value="1"/>
</dbReference>
<accession>A0A6L5GRR9</accession>
<feature type="domain" description="DNA polymerase III delta N-terminal" evidence="9">
    <location>
        <begin position="19"/>
        <end position="138"/>
    </location>
</feature>
<evidence type="ECO:0000256" key="7">
    <source>
        <dbReference type="ARBA" id="ARBA00034754"/>
    </source>
</evidence>
<evidence type="ECO:0000313" key="11">
    <source>
        <dbReference type="EMBL" id="MQM72971.1"/>
    </source>
</evidence>
<dbReference type="GO" id="GO:0006261">
    <property type="term" value="P:DNA-templated DNA replication"/>
    <property type="evidence" value="ECO:0007669"/>
    <property type="project" value="TreeGrafter"/>
</dbReference>
<comment type="caution">
    <text evidence="11">The sequence shown here is derived from an EMBL/GenBank/DDBJ whole genome shotgun (WGS) entry which is preliminary data.</text>
</comment>
<protein>
    <recommendedName>
        <fullName evidence="2">DNA polymerase III subunit delta</fullName>
        <ecNumber evidence="1">2.7.7.7</ecNumber>
    </recommendedName>
</protein>
<proteinExistence type="inferred from homology"/>
<dbReference type="SUPFAM" id="SSF48019">
    <property type="entry name" value="post-AAA+ oligomerization domain-like"/>
    <property type="match status" value="1"/>
</dbReference>
<dbReference type="PANTHER" id="PTHR34388">
    <property type="entry name" value="DNA POLYMERASE III SUBUNIT DELTA"/>
    <property type="match status" value="1"/>
</dbReference>
<dbReference type="InterPro" id="IPR008921">
    <property type="entry name" value="DNA_pol3_clamp-load_cplx_C"/>
</dbReference>
<evidence type="ECO:0000256" key="8">
    <source>
        <dbReference type="ARBA" id="ARBA00049244"/>
    </source>
</evidence>
<evidence type="ECO:0000256" key="2">
    <source>
        <dbReference type="ARBA" id="ARBA00017703"/>
    </source>
</evidence>
<keyword evidence="5" id="KW-0235">DNA replication</keyword>
<reference evidence="11" key="1">
    <citation type="journal article" date="2020" name="Appl. Environ. Microbiol.">
        <title>Medium-Chain Fatty Acid Synthesis by 'Candidatus Weimeria bifida' gen. nov., sp. nov., and 'Candidatus Pseudoramibacter fermentans' sp. nov.</title>
        <authorList>
            <person name="Scarborough M.J."/>
            <person name="Myers K.S."/>
            <person name="Donohue T.J."/>
            <person name="Noguera D.R."/>
        </authorList>
    </citation>
    <scope>NUCLEOTIDE SEQUENCE</scope>
    <source>
        <strain evidence="11">EUB1.1</strain>
    </source>
</reference>
<evidence type="ECO:0000313" key="12">
    <source>
        <dbReference type="Proteomes" id="UP000473648"/>
    </source>
</evidence>
<dbReference type="Proteomes" id="UP000473648">
    <property type="component" value="Unassembled WGS sequence"/>
</dbReference>
<keyword evidence="4 11" id="KW-0548">Nucleotidyltransferase</keyword>
<evidence type="ECO:0000256" key="5">
    <source>
        <dbReference type="ARBA" id="ARBA00022705"/>
    </source>
</evidence>
<dbReference type="PANTHER" id="PTHR34388:SF1">
    <property type="entry name" value="DNA POLYMERASE III SUBUNIT DELTA"/>
    <property type="match status" value="1"/>
</dbReference>
<evidence type="ECO:0000256" key="4">
    <source>
        <dbReference type="ARBA" id="ARBA00022695"/>
    </source>
</evidence>
<dbReference type="Gene3D" id="3.40.50.300">
    <property type="entry name" value="P-loop containing nucleotide triphosphate hydrolases"/>
    <property type="match status" value="1"/>
</dbReference>